<keyword evidence="1" id="KW-1134">Transmembrane beta strand</keyword>
<dbReference type="InterPro" id="IPR023997">
    <property type="entry name" value="TonB-dep_OMP_SusC/RagA_CS"/>
</dbReference>
<accession>A0ABW5M2F1</accession>
<dbReference type="InterPro" id="IPR012910">
    <property type="entry name" value="Plug_dom"/>
</dbReference>
<proteinExistence type="inferred from homology"/>
<dbReference type="Pfam" id="PF13715">
    <property type="entry name" value="CarbopepD_reg_2"/>
    <property type="match status" value="1"/>
</dbReference>
<dbReference type="InterPro" id="IPR023996">
    <property type="entry name" value="TonB-dep_OMP_SusC/RagA"/>
</dbReference>
<evidence type="ECO:0000313" key="4">
    <source>
        <dbReference type="EMBL" id="MFD2570476.1"/>
    </source>
</evidence>
<comment type="subcellular location">
    <subcellularLocation>
        <location evidence="1">Cell outer membrane</location>
        <topology evidence="1">Multi-pass membrane protein</topology>
    </subcellularLocation>
</comment>
<dbReference type="InterPro" id="IPR032508">
    <property type="entry name" value="FecR_C"/>
</dbReference>
<comment type="caution">
    <text evidence="4">The sequence shown here is derived from an EMBL/GenBank/DDBJ whole genome shotgun (WGS) entry which is preliminary data.</text>
</comment>
<dbReference type="Gene3D" id="2.60.40.1120">
    <property type="entry name" value="Carboxypeptidase-like, regulatory domain"/>
    <property type="match status" value="1"/>
</dbReference>
<dbReference type="NCBIfam" id="TIGR04056">
    <property type="entry name" value="OMP_RagA_SusC"/>
    <property type="match status" value="1"/>
</dbReference>
<dbReference type="Proteomes" id="UP001597469">
    <property type="component" value="Unassembled WGS sequence"/>
</dbReference>
<sequence length="1181" mass="130807">MKRRILFYTTLWLSSFCGIQQGVAQLTFASVRKSQEGIRAQEKITSLITLLKKLELTHKTSFIYQKELLENKTFSGELNENEKLERVLERVLTPANLRFQKLKGGGYTILPRRSAKDLSLETGLLKTSDSQSVEQEADRALATNALASKADLQTLSIAKTADVLVKGKVTDTEKGEPIPGVSVVLKGSTRGTNTDANGIYSIAVPTQGAVLVFSFVGYDKQEVTVGNGNGSGGQPQTQINIALKPDMKELNEVVVVGFGTQKKATVTGAIASVTTKDLVQSPVANISNSLVGRMPGLFAVQGSGEPGNNQSTLRIRGVSTFSGAADPLILVNGVEVSNYNNIDPNEIENLTILKDASATAIYGIRGANGVLLITTKRGKIGRPQLSYTGNVASTSFTALRKGMNSYDYARSYNEAQRYDAYVSGSVYAPKFSDNDLALYKSGEDPIFHPNTDWYDLTLKPQALQTQHNLTINGGTEKVRYFVSTGFFSQGGQFNNTQLVKDFDANRKYKRYNFRSSFDFDVTKRLKASLDLSSQTENLTGSNNLNGTANNSARIIESIARANPLTSPGFIGDKIVDLTGLGTVTNPLSTLFAEGYNRQFKNFLQGSLRLDYTLDFITEGLTATGIVNYQNNNTETLVNRRTLVTYNAIRLPDGAVNLVPNNVEQPFGFTQTIGKNRRTYAQFGFDYKRAFGDHAVTGLVNYNQTKYFDPALAFLIPNGYQGVVGRTTYGYKGRYLAEFTFGYNGTENFAPGNRFGFFPAYSLGWVASDEPFFPKSDVVTYLKVRGSYGEVGNDKVGSDRFLYRDSVYTLITNTNTGGYFFGEVGSTSTRYNYAQEARLGNVDVTWERAIKQNLGVELAFWKGKIGVTADFFSEQRNNILANRGTVPIIVGSILPAYNLGRMRNRGFDGDITYNDRVGNLNFFVKGNFTFARNKVEFQDEIPRPFSYQYRTGQRFGQYFGLVAEGLYNTWEEVNDANRPVSSWNNNRIQPGDIKYKDVNGDGVINNDDQVPIGYSNFPEKIFGVSFGGNYKGFDLSVLFQGADNVSIAYSRRQIRGFFENSGAVDYLLNSWSPERLEKGLPIDFPHLSIGDDVQKHNYQASSFWTRDASYVRLKNVEIGYNFPVTLLSRIGLSASRIYVNANNLYTWSSVFPGVDPEQPPGITNEEPYPLTRVINVGLNLRF</sequence>
<dbReference type="Gene3D" id="2.170.130.10">
    <property type="entry name" value="TonB-dependent receptor, plug domain"/>
    <property type="match status" value="1"/>
</dbReference>
<dbReference type="InterPro" id="IPR037066">
    <property type="entry name" value="Plug_dom_sf"/>
</dbReference>
<dbReference type="RefSeq" id="WP_381521180.1">
    <property type="nucleotide sequence ID" value="NZ_JBHULN010000003.1"/>
</dbReference>
<evidence type="ECO:0000259" key="2">
    <source>
        <dbReference type="Pfam" id="PF07715"/>
    </source>
</evidence>
<keyword evidence="1" id="KW-0998">Cell outer membrane</keyword>
<dbReference type="SUPFAM" id="SSF56935">
    <property type="entry name" value="Porins"/>
    <property type="match status" value="1"/>
</dbReference>
<feature type="domain" description="Protein FecR C-terminal" evidence="3">
    <location>
        <begin position="45"/>
        <end position="108"/>
    </location>
</feature>
<dbReference type="Pfam" id="PF16344">
    <property type="entry name" value="FecR_C"/>
    <property type="match status" value="1"/>
</dbReference>
<evidence type="ECO:0000259" key="3">
    <source>
        <dbReference type="Pfam" id="PF16344"/>
    </source>
</evidence>
<dbReference type="PROSITE" id="PS52016">
    <property type="entry name" value="TONB_DEPENDENT_REC_3"/>
    <property type="match status" value="1"/>
</dbReference>
<dbReference type="Pfam" id="PF07715">
    <property type="entry name" value="Plug"/>
    <property type="match status" value="1"/>
</dbReference>
<comment type="similarity">
    <text evidence="1">Belongs to the TonB-dependent receptor family.</text>
</comment>
<feature type="domain" description="TonB-dependent receptor plug" evidence="2">
    <location>
        <begin position="263"/>
        <end position="370"/>
    </location>
</feature>
<keyword evidence="1" id="KW-0472">Membrane</keyword>
<keyword evidence="1" id="KW-0812">Transmembrane</keyword>
<gene>
    <name evidence="4" type="ORF">ACFSUS_07515</name>
</gene>
<dbReference type="EMBL" id="JBHULN010000003">
    <property type="protein sequence ID" value="MFD2570476.1"/>
    <property type="molecule type" value="Genomic_DNA"/>
</dbReference>
<reference evidence="5" key="1">
    <citation type="journal article" date="2019" name="Int. J. Syst. Evol. Microbiol.">
        <title>The Global Catalogue of Microorganisms (GCM) 10K type strain sequencing project: providing services to taxonomists for standard genome sequencing and annotation.</title>
        <authorList>
            <consortium name="The Broad Institute Genomics Platform"/>
            <consortium name="The Broad Institute Genome Sequencing Center for Infectious Disease"/>
            <person name="Wu L."/>
            <person name="Ma J."/>
        </authorList>
    </citation>
    <scope>NUCLEOTIDE SEQUENCE [LARGE SCALE GENOMIC DNA]</scope>
    <source>
        <strain evidence="5">KCTC 42805</strain>
    </source>
</reference>
<dbReference type="InterPro" id="IPR008969">
    <property type="entry name" value="CarboxyPept-like_regulatory"/>
</dbReference>
<keyword evidence="5" id="KW-1185">Reference proteome</keyword>
<dbReference type="SUPFAM" id="SSF49464">
    <property type="entry name" value="Carboxypeptidase regulatory domain-like"/>
    <property type="match status" value="1"/>
</dbReference>
<keyword evidence="1" id="KW-0813">Transport</keyword>
<dbReference type="NCBIfam" id="TIGR04057">
    <property type="entry name" value="SusC_RagA_signa"/>
    <property type="match status" value="1"/>
</dbReference>
<name>A0ABW5M2F1_9BACT</name>
<dbReference type="InterPro" id="IPR039426">
    <property type="entry name" value="TonB-dep_rcpt-like"/>
</dbReference>
<organism evidence="4 5">
    <name type="scientific">Spirosoma soli</name>
    <dbReference type="NCBI Taxonomy" id="1770529"/>
    <lineage>
        <taxon>Bacteria</taxon>
        <taxon>Pseudomonadati</taxon>
        <taxon>Bacteroidota</taxon>
        <taxon>Cytophagia</taxon>
        <taxon>Cytophagales</taxon>
        <taxon>Cytophagaceae</taxon>
        <taxon>Spirosoma</taxon>
    </lineage>
</organism>
<evidence type="ECO:0000313" key="5">
    <source>
        <dbReference type="Proteomes" id="UP001597469"/>
    </source>
</evidence>
<evidence type="ECO:0000256" key="1">
    <source>
        <dbReference type="PROSITE-ProRule" id="PRU01360"/>
    </source>
</evidence>
<protein>
    <submittedName>
        <fullName evidence="4">SusC/RagA family TonB-linked outer membrane protein</fullName>
    </submittedName>
</protein>